<keyword evidence="2" id="KW-1185">Reference proteome</keyword>
<dbReference type="RefSeq" id="XP_001645117.1">
    <property type="nucleotide sequence ID" value="XM_001645067.1"/>
</dbReference>
<dbReference type="KEGG" id="vpo:Kpol_538p19"/>
<protein>
    <submittedName>
        <fullName evidence="1">Uncharacterized protein</fullName>
    </submittedName>
</protein>
<sequence>MNYSPIQIAVPLAVLPPVGVANISFDNSSTQSSDFSDIFLFEKDDYERELDKIINDTEKLSILIENKDAVVKDELNRLQEFIEDYNGETEKDASMSSSLKTLFQKYDWSFDKFNLLSKDKNQYNELDRIEENEKLDNPTVAKDSVSNWFKCWIHRGRRKIAVSWKNRKHNQDHPMTNLIYTNNSPFTPPNSTVTNTVQVKPYTEISPLFQDSSYRFNDNNTAESVISEPTPHNNSMVTYKILTPLVQICPNKSTLDLAGNSSNLLATPDIFKKKTNSTNLYSKSTPTIAGSMKEHIGRHINMAHNSIKSWTMKLFQELTSDKSISNEIERGRSRTRKWNMERRRNKE</sequence>
<proteinExistence type="predicted"/>
<dbReference type="HOGENOM" id="CLU_799733_0_0_1"/>
<dbReference type="InParanoid" id="A7TKD2"/>
<evidence type="ECO:0000313" key="1">
    <source>
        <dbReference type="EMBL" id="EDO17259.1"/>
    </source>
</evidence>
<organism evidence="2">
    <name type="scientific">Vanderwaltozyma polyspora (strain ATCC 22028 / DSM 70294 / BCRC 21397 / CBS 2163 / NBRC 10782 / NRRL Y-8283 / UCD 57-17)</name>
    <name type="common">Kluyveromyces polysporus</name>
    <dbReference type="NCBI Taxonomy" id="436907"/>
    <lineage>
        <taxon>Eukaryota</taxon>
        <taxon>Fungi</taxon>
        <taxon>Dikarya</taxon>
        <taxon>Ascomycota</taxon>
        <taxon>Saccharomycotina</taxon>
        <taxon>Saccharomycetes</taxon>
        <taxon>Saccharomycetales</taxon>
        <taxon>Saccharomycetaceae</taxon>
        <taxon>Vanderwaltozyma</taxon>
    </lineage>
</organism>
<accession>A7TKD2</accession>
<dbReference type="PhylomeDB" id="A7TKD2"/>
<dbReference type="GeneID" id="5545465"/>
<dbReference type="FunCoup" id="A7TKD2">
    <property type="interactions" value="27"/>
</dbReference>
<evidence type="ECO:0000313" key="2">
    <source>
        <dbReference type="Proteomes" id="UP000000267"/>
    </source>
</evidence>
<name>A7TKD2_VANPO</name>
<dbReference type="Proteomes" id="UP000000267">
    <property type="component" value="Unassembled WGS sequence"/>
</dbReference>
<dbReference type="EMBL" id="DS480407">
    <property type="protein sequence ID" value="EDO17259.1"/>
    <property type="molecule type" value="Genomic_DNA"/>
</dbReference>
<gene>
    <name evidence="1" type="ORF">Kpol_538p19</name>
</gene>
<dbReference type="AlphaFoldDB" id="A7TKD2"/>
<dbReference type="OMA" id="HIGRHIN"/>
<reference evidence="1 2" key="1">
    <citation type="journal article" date="2007" name="Proc. Natl. Acad. Sci. U.S.A.">
        <title>Independent sorting-out of thousands of duplicated gene pairs in two yeast species descended from a whole-genome duplication.</title>
        <authorList>
            <person name="Scannell D.R."/>
            <person name="Frank A.C."/>
            <person name="Conant G.C."/>
            <person name="Byrne K.P."/>
            <person name="Woolfit M."/>
            <person name="Wolfe K.H."/>
        </authorList>
    </citation>
    <scope>NUCLEOTIDE SEQUENCE [LARGE SCALE GENOMIC DNA]</scope>
    <source>
        <strain evidence="2">ATCC 22028 / DSM 70294 / BCRC 21397 / CBS 2163 / NBRC 10782 / NRRL Y-8283 / UCD 57-17</strain>
    </source>
</reference>